<dbReference type="InterPro" id="IPR011545">
    <property type="entry name" value="DEAD/DEAH_box_helicase_dom"/>
</dbReference>
<protein>
    <recommendedName>
        <fullName evidence="1">RNA helicase</fullName>
        <ecNumber evidence="1">3.6.4.13</ecNumber>
    </recommendedName>
</protein>
<dbReference type="InterPro" id="IPR027417">
    <property type="entry name" value="P-loop_NTPase"/>
</dbReference>
<evidence type="ECO:0000256" key="6">
    <source>
        <dbReference type="ARBA" id="ARBA00047984"/>
    </source>
</evidence>
<dbReference type="Pfam" id="PF04408">
    <property type="entry name" value="WHD_HA2"/>
    <property type="match status" value="1"/>
</dbReference>
<reference evidence="11" key="1">
    <citation type="submission" date="2016-09" db="EMBL/GenBank/DDBJ databases">
        <authorList>
            <person name="Jeantristanb JTB J.-T."/>
            <person name="Ricardo R."/>
        </authorList>
    </citation>
    <scope>NUCLEOTIDE SEQUENCE [LARGE SCALE GENOMIC DNA]</scope>
</reference>
<dbReference type="OrthoDB" id="10253254at2759"/>
<dbReference type="InterPro" id="IPR014001">
    <property type="entry name" value="Helicase_ATP-bd"/>
</dbReference>
<feature type="compositionally biased region" description="Acidic residues" evidence="7">
    <location>
        <begin position="311"/>
        <end position="320"/>
    </location>
</feature>
<evidence type="ECO:0000256" key="7">
    <source>
        <dbReference type="SAM" id="MobiDB-lite"/>
    </source>
</evidence>
<dbReference type="Pfam" id="PF07717">
    <property type="entry name" value="OB_NTP_bind"/>
    <property type="match status" value="1"/>
</dbReference>
<evidence type="ECO:0000256" key="3">
    <source>
        <dbReference type="ARBA" id="ARBA00022801"/>
    </source>
</evidence>
<comment type="catalytic activity">
    <reaction evidence="6">
        <text>ATP + H2O = ADP + phosphate + H(+)</text>
        <dbReference type="Rhea" id="RHEA:13065"/>
        <dbReference type="ChEBI" id="CHEBI:15377"/>
        <dbReference type="ChEBI" id="CHEBI:15378"/>
        <dbReference type="ChEBI" id="CHEBI:30616"/>
        <dbReference type="ChEBI" id="CHEBI:43474"/>
        <dbReference type="ChEBI" id="CHEBI:456216"/>
        <dbReference type="EC" id="3.6.4.13"/>
    </reaction>
</comment>
<keyword evidence="5" id="KW-0067">ATP-binding</keyword>
<dbReference type="SUPFAM" id="SSF52540">
    <property type="entry name" value="P-loop containing nucleoside triphosphate hydrolases"/>
    <property type="match status" value="1"/>
</dbReference>
<dbReference type="Pfam" id="PF00271">
    <property type="entry name" value="Helicase_C"/>
    <property type="match status" value="1"/>
</dbReference>
<keyword evidence="4" id="KW-0347">Helicase</keyword>
<dbReference type="EC" id="3.6.4.13" evidence="1"/>
<dbReference type="GO" id="GO:0005524">
    <property type="term" value="F:ATP binding"/>
    <property type="evidence" value="ECO:0007669"/>
    <property type="project" value="UniProtKB-KW"/>
</dbReference>
<feature type="region of interest" description="Disordered" evidence="7">
    <location>
        <begin position="22"/>
        <end position="136"/>
    </location>
</feature>
<dbReference type="Gene3D" id="3.40.50.300">
    <property type="entry name" value="P-loop containing nucleotide triphosphate hydrolases"/>
    <property type="match status" value="2"/>
</dbReference>
<feature type="domain" description="Helicase C-terminal" evidence="9">
    <location>
        <begin position="376"/>
        <end position="554"/>
    </location>
</feature>
<feature type="domain" description="Helicase ATP-binding" evidence="8">
    <location>
        <begin position="155"/>
        <end position="351"/>
    </location>
</feature>
<sequence length="817" mass="90411">MPRHIVFDDAPDDVRAAVVSTSKVTSSSKSASNGNVEAQPLVKAGKTSSSLKGGDSEALLDQDQRAANSPLTSNITTAMKRSRTSTNSPSKPNRRIVGFHESDEEDQKHQSKRLAASGNANATAAEERRKRKDLAKSLQQARMDLPIWQGKRSILNSLEENDTVVVLGETGSGKTTQVPQFILNSSIPCASPRIAVTQPRRVAATSLASRVCQEVGCKLGGLVGYTVRFDDRSSNLTRLKYMTDGALLAEMLGDQDLSRYDVVILDEAHERSLRTDMLLGFLKAIQKRRKQMVVKWRKGKEKAKRGKEGQEDGEGEEEKEPTELKIVVMSATIDAKRFSEFFDGAPVLYVKGRQHAVTIMYSEEPQVDYLDAALKAIFQLHMRTEKQFKGDILVFLPGQDDIDALGLSIKSYAKDLVVSYPEHDAILVCALYAKLSPAEQAKAFIPTPAQTRKVILATNVAETSITIPGIRFVIDTGLAKEKQYHASVGIDSLVSEPISQSSALQRTGRAGREGPGVCFRLYTEEFFHTLPRTTKPEIQRVSLTFALLHLLAAGQAEVWSFEFMDRPDRDSITFALLTLHGLGALDKKGQITPLGKRMAYLPLDPVYAKVLLSSFEESCPRRIIDLVALLGSKDQVFISTYSTREEAHKAQAKFRHRSGDHWTLLNVLRAYEGIEGWEQRKEWCRSNFVNHRAMVQVLEARKQLRERCQGLGLEWDVGGEAGAGAGEEEEERVLASLIAGLFANSALLQPDGSYRHTISRQPIMIHPGSTLHNKKVPAIVYGELVLTTKTYARGVSAILPMWLRTKAPTVFNAKEGR</sequence>
<evidence type="ECO:0000259" key="9">
    <source>
        <dbReference type="PROSITE" id="PS51194"/>
    </source>
</evidence>
<dbReference type="PROSITE" id="PS51194">
    <property type="entry name" value="HELICASE_CTER"/>
    <property type="match status" value="1"/>
</dbReference>
<keyword evidence="2" id="KW-0547">Nucleotide-binding</keyword>
<evidence type="ECO:0000259" key="8">
    <source>
        <dbReference type="PROSITE" id="PS51192"/>
    </source>
</evidence>
<evidence type="ECO:0000256" key="4">
    <source>
        <dbReference type="ARBA" id="ARBA00022806"/>
    </source>
</evidence>
<dbReference type="GO" id="GO:0003724">
    <property type="term" value="F:RNA helicase activity"/>
    <property type="evidence" value="ECO:0007669"/>
    <property type="project" value="UniProtKB-EC"/>
</dbReference>
<dbReference type="SMART" id="SM00490">
    <property type="entry name" value="HELICc"/>
    <property type="match status" value="1"/>
</dbReference>
<dbReference type="InterPro" id="IPR048333">
    <property type="entry name" value="HA2_WH"/>
</dbReference>
<dbReference type="InterPro" id="IPR011709">
    <property type="entry name" value="DEAD-box_helicase_OB_fold"/>
</dbReference>
<dbReference type="InterPro" id="IPR001650">
    <property type="entry name" value="Helicase_C-like"/>
</dbReference>
<dbReference type="Pfam" id="PF00270">
    <property type="entry name" value="DEAD"/>
    <property type="match status" value="1"/>
</dbReference>
<dbReference type="Proteomes" id="UP000198372">
    <property type="component" value="Unassembled WGS sequence"/>
</dbReference>
<feature type="compositionally biased region" description="Basic and acidic residues" evidence="7">
    <location>
        <begin position="98"/>
        <end position="109"/>
    </location>
</feature>
<dbReference type="Pfam" id="PF21010">
    <property type="entry name" value="HA2_C"/>
    <property type="match status" value="1"/>
</dbReference>
<dbReference type="PROSITE" id="PS51192">
    <property type="entry name" value="HELICASE_ATP_BIND_1"/>
    <property type="match status" value="1"/>
</dbReference>
<dbReference type="InterPro" id="IPR007502">
    <property type="entry name" value="Helicase-assoc_dom"/>
</dbReference>
<evidence type="ECO:0000313" key="10">
    <source>
        <dbReference type="EMBL" id="SCV74813.1"/>
    </source>
</evidence>
<dbReference type="GO" id="GO:0005730">
    <property type="term" value="C:nucleolus"/>
    <property type="evidence" value="ECO:0007669"/>
    <property type="project" value="TreeGrafter"/>
</dbReference>
<dbReference type="FunFam" id="3.40.50.300:FF:000145">
    <property type="entry name" value="probable ATP-dependent RNA helicase DHX40"/>
    <property type="match status" value="1"/>
</dbReference>
<dbReference type="SMART" id="SM00847">
    <property type="entry name" value="HA2"/>
    <property type="match status" value="1"/>
</dbReference>
<evidence type="ECO:0000256" key="1">
    <source>
        <dbReference type="ARBA" id="ARBA00012552"/>
    </source>
</evidence>
<dbReference type="AlphaFoldDB" id="A0A238FS73"/>
<dbReference type="Gene3D" id="1.20.120.1080">
    <property type="match status" value="1"/>
</dbReference>
<dbReference type="PANTHER" id="PTHR18934:SF118">
    <property type="entry name" value="ATP-DEPENDENT RNA HELICASE DHX33"/>
    <property type="match status" value="1"/>
</dbReference>
<accession>A0A238FS73</accession>
<feature type="compositionally biased region" description="Low complexity" evidence="7">
    <location>
        <begin position="115"/>
        <end position="124"/>
    </location>
</feature>
<dbReference type="PANTHER" id="PTHR18934">
    <property type="entry name" value="ATP-DEPENDENT RNA HELICASE"/>
    <property type="match status" value="1"/>
</dbReference>
<keyword evidence="3" id="KW-0378">Hydrolase</keyword>
<evidence type="ECO:0000256" key="2">
    <source>
        <dbReference type="ARBA" id="ARBA00022741"/>
    </source>
</evidence>
<feature type="compositionally biased region" description="Low complexity" evidence="7">
    <location>
        <begin position="22"/>
        <end position="32"/>
    </location>
</feature>
<dbReference type="CDD" id="cd18791">
    <property type="entry name" value="SF2_C_RHA"/>
    <property type="match status" value="1"/>
</dbReference>
<dbReference type="SMART" id="SM00487">
    <property type="entry name" value="DEXDc"/>
    <property type="match status" value="1"/>
</dbReference>
<feature type="region of interest" description="Disordered" evidence="7">
    <location>
        <begin position="297"/>
        <end position="320"/>
    </location>
</feature>
<organism evidence="10 11">
    <name type="scientific">Microbotryum intermedium</name>
    <dbReference type="NCBI Taxonomy" id="269621"/>
    <lineage>
        <taxon>Eukaryota</taxon>
        <taxon>Fungi</taxon>
        <taxon>Dikarya</taxon>
        <taxon>Basidiomycota</taxon>
        <taxon>Pucciniomycotina</taxon>
        <taxon>Microbotryomycetes</taxon>
        <taxon>Microbotryales</taxon>
        <taxon>Microbotryaceae</taxon>
        <taxon>Microbotryum</taxon>
    </lineage>
</organism>
<feature type="compositionally biased region" description="Polar residues" evidence="7">
    <location>
        <begin position="65"/>
        <end position="91"/>
    </location>
</feature>
<dbReference type="EMBL" id="FMSP01000023">
    <property type="protein sequence ID" value="SCV74813.1"/>
    <property type="molecule type" value="Genomic_DNA"/>
</dbReference>
<keyword evidence="11" id="KW-1185">Reference proteome</keyword>
<dbReference type="GO" id="GO:0016787">
    <property type="term" value="F:hydrolase activity"/>
    <property type="evidence" value="ECO:0007669"/>
    <property type="project" value="UniProtKB-KW"/>
</dbReference>
<dbReference type="GO" id="GO:0003725">
    <property type="term" value="F:double-stranded RNA binding"/>
    <property type="evidence" value="ECO:0007669"/>
    <property type="project" value="TreeGrafter"/>
</dbReference>
<gene>
    <name evidence="10" type="ORF">BQ2448_7842</name>
</gene>
<evidence type="ECO:0000256" key="5">
    <source>
        <dbReference type="ARBA" id="ARBA00022840"/>
    </source>
</evidence>
<dbReference type="GO" id="GO:0045943">
    <property type="term" value="P:positive regulation of transcription by RNA polymerase I"/>
    <property type="evidence" value="ECO:0007669"/>
    <property type="project" value="TreeGrafter"/>
</dbReference>
<name>A0A238FS73_9BASI</name>
<proteinExistence type="predicted"/>
<dbReference type="STRING" id="269621.A0A238FS73"/>
<evidence type="ECO:0000313" key="11">
    <source>
        <dbReference type="Proteomes" id="UP000198372"/>
    </source>
</evidence>